<protein>
    <submittedName>
        <fullName evidence="2">Nucleoside 2-deoxyribosyltransferase domain-containing protein</fullName>
    </submittedName>
</protein>
<dbReference type="InterPro" id="IPR039470">
    <property type="entry name" value="Nuc_deoxyri_tr2"/>
</dbReference>
<name>A0A8B0SKI7_9GAMM</name>
<accession>A0A8B0SKI7</accession>
<organism evidence="2">
    <name type="scientific">Thiothrix fructosivorans</name>
    <dbReference type="NCBI Taxonomy" id="111770"/>
    <lineage>
        <taxon>Bacteria</taxon>
        <taxon>Pseudomonadati</taxon>
        <taxon>Pseudomonadota</taxon>
        <taxon>Gammaproteobacteria</taxon>
        <taxon>Thiotrichales</taxon>
        <taxon>Thiotrichaceae</taxon>
        <taxon>Thiothrix</taxon>
    </lineage>
</organism>
<dbReference type="AlphaFoldDB" id="A0A8B0SKI7"/>
<gene>
    <name evidence="2" type="ORF">J1836_008450</name>
    <name evidence="1" type="ORF">J1836_04375</name>
</gene>
<reference evidence="2" key="2">
    <citation type="submission" date="2021-04" db="EMBL/GenBank/DDBJ databases">
        <title>Complete Genome and methylome analysis of Thiothrix fructosivorans ATCC 49748.</title>
        <authorList>
            <person name="Fomenkov A."/>
            <person name="Sun L."/>
            <person name="Vincze T."/>
            <person name="Grabovich M.Y."/>
            <person name="Roberts R.J."/>
        </authorList>
    </citation>
    <scope>NUCLEOTIDE SEQUENCE</scope>
    <source>
        <strain evidence="2">ATCC 49748</strain>
    </source>
</reference>
<reference evidence="1 3" key="1">
    <citation type="submission" date="2021-03" db="EMBL/GenBank/DDBJ databases">
        <title>Draft genome and methylome analysis of Thiotrix fructosivoruns ATCC 49748.</title>
        <authorList>
            <person name="Fomenkov A."/>
            <person name="Grabovich M.Y."/>
            <person name="Roberts R.J."/>
        </authorList>
    </citation>
    <scope>NUCLEOTIDE SEQUENCE [LARGE SCALE GENOMIC DNA]</scope>
    <source>
        <strain evidence="1 3">ATCC 49748</strain>
    </source>
</reference>
<keyword evidence="3" id="KW-1185">Reference proteome</keyword>
<dbReference type="EMBL" id="CP072748">
    <property type="protein sequence ID" value="QTX12773.1"/>
    <property type="molecule type" value="Genomic_DNA"/>
</dbReference>
<evidence type="ECO:0000313" key="3">
    <source>
        <dbReference type="Proteomes" id="UP000664466"/>
    </source>
</evidence>
<dbReference type="Gene3D" id="3.40.50.450">
    <property type="match status" value="1"/>
</dbReference>
<dbReference type="EMBL" id="JAFMPM010000006">
    <property type="protein sequence ID" value="MBO0612167.1"/>
    <property type="molecule type" value="Genomic_DNA"/>
</dbReference>
<keyword evidence="2" id="KW-0808">Transferase</keyword>
<sequence>MFQTLFNPLRPNFPIDDPSASVFQIQWEHEYLRKATAILFWFPAETLCPITLYELGAWSMTTKPLFVGVHPDYARIADVELQTRLVRPDVEIVYSVQALAAQLRHLM</sequence>
<evidence type="ECO:0000313" key="1">
    <source>
        <dbReference type="EMBL" id="MBO0612167.1"/>
    </source>
</evidence>
<evidence type="ECO:0000313" key="2">
    <source>
        <dbReference type="EMBL" id="QTX12773.1"/>
    </source>
</evidence>
<proteinExistence type="predicted"/>
<dbReference type="GO" id="GO:0016740">
    <property type="term" value="F:transferase activity"/>
    <property type="evidence" value="ECO:0007669"/>
    <property type="project" value="UniProtKB-KW"/>
</dbReference>
<dbReference type="Pfam" id="PF15891">
    <property type="entry name" value="Nuc_deoxyri_tr2"/>
    <property type="match status" value="1"/>
</dbReference>
<dbReference type="Proteomes" id="UP000664466">
    <property type="component" value="Unassembled WGS sequence"/>
</dbReference>